<feature type="transmembrane region" description="Helical" evidence="1">
    <location>
        <begin position="98"/>
        <end position="117"/>
    </location>
</feature>
<comment type="caution">
    <text evidence="2">The sequence shown here is derived from an EMBL/GenBank/DDBJ whole genome shotgun (WGS) entry which is preliminary data.</text>
</comment>
<feature type="transmembrane region" description="Helical" evidence="1">
    <location>
        <begin position="68"/>
        <end position="86"/>
    </location>
</feature>
<organism evidence="2 3">
    <name type="scientific">Catenulispora yoronensis</name>
    <dbReference type="NCBI Taxonomy" id="450799"/>
    <lineage>
        <taxon>Bacteria</taxon>
        <taxon>Bacillati</taxon>
        <taxon>Actinomycetota</taxon>
        <taxon>Actinomycetes</taxon>
        <taxon>Catenulisporales</taxon>
        <taxon>Catenulisporaceae</taxon>
        <taxon>Catenulispora</taxon>
    </lineage>
</organism>
<keyword evidence="1" id="KW-0812">Transmembrane</keyword>
<keyword evidence="1" id="KW-1133">Transmembrane helix</keyword>
<feature type="transmembrane region" description="Helical" evidence="1">
    <location>
        <begin position="123"/>
        <end position="142"/>
    </location>
</feature>
<dbReference type="RefSeq" id="WP_344669595.1">
    <property type="nucleotide sequence ID" value="NZ_BAAAQN010000049.1"/>
</dbReference>
<keyword evidence="1" id="KW-0472">Membrane</keyword>
<dbReference type="EMBL" id="BAAAQN010000049">
    <property type="protein sequence ID" value="GAA2050284.1"/>
    <property type="molecule type" value="Genomic_DNA"/>
</dbReference>
<reference evidence="3" key="1">
    <citation type="journal article" date="2019" name="Int. J. Syst. Evol. Microbiol.">
        <title>The Global Catalogue of Microorganisms (GCM) 10K type strain sequencing project: providing services to taxonomists for standard genome sequencing and annotation.</title>
        <authorList>
            <consortium name="The Broad Institute Genomics Platform"/>
            <consortium name="The Broad Institute Genome Sequencing Center for Infectious Disease"/>
            <person name="Wu L."/>
            <person name="Ma J."/>
        </authorList>
    </citation>
    <scope>NUCLEOTIDE SEQUENCE [LARGE SCALE GENOMIC DNA]</scope>
    <source>
        <strain evidence="3">JCM 16014</strain>
    </source>
</reference>
<proteinExistence type="predicted"/>
<accession>A0ABP5GLI8</accession>
<name>A0ABP5GLI8_9ACTN</name>
<protein>
    <recommendedName>
        <fullName evidence="4">HXXEE domain-containing protein</fullName>
    </recommendedName>
</protein>
<dbReference type="Proteomes" id="UP001500751">
    <property type="component" value="Unassembled WGS sequence"/>
</dbReference>
<evidence type="ECO:0008006" key="4">
    <source>
        <dbReference type="Google" id="ProtNLM"/>
    </source>
</evidence>
<gene>
    <name evidence="2" type="ORF">GCM10009839_65810</name>
</gene>
<keyword evidence="3" id="KW-1185">Reference proteome</keyword>
<evidence type="ECO:0000256" key="1">
    <source>
        <dbReference type="SAM" id="Phobius"/>
    </source>
</evidence>
<dbReference type="Pfam" id="PF13787">
    <property type="entry name" value="HXXEE"/>
    <property type="match status" value="1"/>
</dbReference>
<feature type="transmembrane region" description="Helical" evidence="1">
    <location>
        <begin position="154"/>
        <end position="173"/>
    </location>
</feature>
<sequence>MSAASTSTASGTMADAPTAVSRLTTTTRLWMWGWILSFVIHDGEEALYIVRHNGFKEFGVFQTTSECLAGMIFELGLGWLAILAAARSARPGRTMTLFGLLIWGWTLHGVMHLVQAISGHGYTFGSVTAGPVVVAYGALMLRRLYREGLMERRWLPVAVLGGAALGMLLVYGAHQYGSLLG</sequence>
<evidence type="ECO:0000313" key="3">
    <source>
        <dbReference type="Proteomes" id="UP001500751"/>
    </source>
</evidence>
<dbReference type="InterPro" id="IPR025671">
    <property type="entry name" value="HXXEE"/>
</dbReference>
<evidence type="ECO:0000313" key="2">
    <source>
        <dbReference type="EMBL" id="GAA2050284.1"/>
    </source>
</evidence>